<dbReference type="GO" id="GO:0071897">
    <property type="term" value="P:DNA biosynthetic process"/>
    <property type="evidence" value="ECO:0007669"/>
    <property type="project" value="UniProtKB-ARBA"/>
</dbReference>
<feature type="domain" description="THAP9-like helix-turn-helix" evidence="1">
    <location>
        <begin position="4"/>
        <end position="46"/>
    </location>
</feature>
<name>A0A151I3A7_9HYME</name>
<gene>
    <name evidence="3" type="ORF">ALC53_06225</name>
</gene>
<sequence length="406" mass="47737">MAQFKSKRSRRYDLKFKKFALCLYFLSPRTYRELQKSIALPSVHSLNLFIKRWNIVSSINNKIFEAMKLKLNSLSLTETLCILCVNEMNLKIHLFYNISSDKIIRFENTDDKKSSVPAKNALVIMAHSIAGEWKLSVCFCLVKTMCRSNILKNLLYDIIIKLQNNSSSLNNCKEYEKAFTGNDKQMQFLEEMLYFIKSIKVVNQNNSIIQLNNIKILNVTREYRVMEKWECEFTREKRENREMRNFLENHPMLEHEITNILPVNDEIICCDYAKRRSRLLCNPVIVVTWTTSQAQLILYEYLEKLGSRVLYCDTDPCIYVSRGEPSEPCMGNFLGDITDELESYGWGSFIESFMSGGPKFYVYVVRTPKDNRHEICKIKGITLNYKNFRIINFNSIRKLIMKKKAR</sequence>
<evidence type="ECO:0008006" key="5">
    <source>
        <dbReference type="Google" id="ProtNLM"/>
    </source>
</evidence>
<dbReference type="Pfam" id="PF12017">
    <property type="entry name" value="Tnp_P_element"/>
    <property type="match status" value="1"/>
</dbReference>
<evidence type="ECO:0000259" key="1">
    <source>
        <dbReference type="Pfam" id="PF12017"/>
    </source>
</evidence>
<dbReference type="InterPro" id="IPR043502">
    <property type="entry name" value="DNA/RNA_pol_sf"/>
</dbReference>
<organism evidence="3 4">
    <name type="scientific">Atta colombica</name>
    <dbReference type="NCBI Taxonomy" id="520822"/>
    <lineage>
        <taxon>Eukaryota</taxon>
        <taxon>Metazoa</taxon>
        <taxon>Ecdysozoa</taxon>
        <taxon>Arthropoda</taxon>
        <taxon>Hexapoda</taxon>
        <taxon>Insecta</taxon>
        <taxon>Pterygota</taxon>
        <taxon>Neoptera</taxon>
        <taxon>Endopterygota</taxon>
        <taxon>Hymenoptera</taxon>
        <taxon>Apocrita</taxon>
        <taxon>Aculeata</taxon>
        <taxon>Formicoidea</taxon>
        <taxon>Formicidae</taxon>
        <taxon>Myrmicinae</taxon>
        <taxon>Atta</taxon>
    </lineage>
</organism>
<dbReference type="InterPro" id="IPR023211">
    <property type="entry name" value="DNA_pol_palm_dom_sf"/>
</dbReference>
<evidence type="ECO:0000259" key="2">
    <source>
        <dbReference type="Pfam" id="PF21787"/>
    </source>
</evidence>
<dbReference type="Gene3D" id="3.90.1600.10">
    <property type="entry name" value="Palm domain of DNA polymerase"/>
    <property type="match status" value="1"/>
</dbReference>
<evidence type="ECO:0000313" key="3">
    <source>
        <dbReference type="EMBL" id="KYM83301.1"/>
    </source>
</evidence>
<accession>A0A151I3A7</accession>
<dbReference type="EMBL" id="KQ976492">
    <property type="protein sequence ID" value="KYM83301.1"/>
    <property type="molecule type" value="Genomic_DNA"/>
</dbReference>
<dbReference type="InterPro" id="IPR021896">
    <property type="entry name" value="THAP9-like_HTH"/>
</dbReference>
<dbReference type="PANTHER" id="PTHR33568">
    <property type="entry name" value="DNA POLYMERASE"/>
    <property type="match status" value="1"/>
</dbReference>
<proteinExistence type="predicted"/>
<feature type="domain" description="Transposable element P transposase-like RNase H" evidence="2">
    <location>
        <begin position="59"/>
        <end position="166"/>
    </location>
</feature>
<dbReference type="Pfam" id="PF21787">
    <property type="entry name" value="TNP-like_RNaseH_N"/>
    <property type="match status" value="1"/>
</dbReference>
<dbReference type="PANTHER" id="PTHR33568:SF3">
    <property type="entry name" value="DNA-DIRECTED DNA POLYMERASE"/>
    <property type="match status" value="1"/>
</dbReference>
<protein>
    <recommendedName>
        <fullName evidence="5">DNA-directed DNA polymerase</fullName>
    </recommendedName>
</protein>
<dbReference type="STRING" id="520822.A0A151I3A7"/>
<dbReference type="InterPro" id="IPR048365">
    <property type="entry name" value="TNP-like_RNaseH_N"/>
</dbReference>
<dbReference type="AlphaFoldDB" id="A0A151I3A7"/>
<dbReference type="SUPFAM" id="SSF56672">
    <property type="entry name" value="DNA/RNA polymerases"/>
    <property type="match status" value="1"/>
</dbReference>
<reference evidence="3 4" key="1">
    <citation type="submission" date="2015-09" db="EMBL/GenBank/DDBJ databases">
        <title>Atta colombica WGS genome.</title>
        <authorList>
            <person name="Nygaard S."/>
            <person name="Hu H."/>
            <person name="Boomsma J."/>
            <person name="Zhang G."/>
        </authorList>
    </citation>
    <scope>NUCLEOTIDE SEQUENCE [LARGE SCALE GENOMIC DNA]</scope>
    <source>
        <strain evidence="3">Treedump-2</strain>
        <tissue evidence="3">Whole body</tissue>
    </source>
</reference>
<keyword evidence="4" id="KW-1185">Reference proteome</keyword>
<evidence type="ECO:0000313" key="4">
    <source>
        <dbReference type="Proteomes" id="UP000078540"/>
    </source>
</evidence>
<dbReference type="Proteomes" id="UP000078540">
    <property type="component" value="Unassembled WGS sequence"/>
</dbReference>